<evidence type="ECO:0000313" key="4">
    <source>
        <dbReference type="RefSeq" id="XP_019101039.1"/>
    </source>
</evidence>
<dbReference type="GeneID" id="109132977"/>
<dbReference type="RefSeq" id="XP_019087124.1">
    <property type="nucleotide sequence ID" value="XM_019231579.1"/>
</dbReference>
<dbReference type="Proteomes" id="UP000694864">
    <property type="component" value="Chromosome 5"/>
</dbReference>
<feature type="region of interest" description="Disordered" evidence="1">
    <location>
        <begin position="91"/>
        <end position="166"/>
    </location>
</feature>
<dbReference type="Proteomes" id="UP000694864">
    <property type="component" value="Chromosome 2"/>
</dbReference>
<evidence type="ECO:0000313" key="2">
    <source>
        <dbReference type="Proteomes" id="UP000694864"/>
    </source>
</evidence>
<keyword evidence="2" id="KW-1185">Reference proteome</keyword>
<sequence>MLDAFLGSTLEDLVVSDGQLVDGVSVPAGVSDMRVRKNLFPGTVVASDSDIINMELMQQEVTFTEVLGDFLAQDFPPKEGQSLAFLGAIPEERGTETEVSPQGEAEAEGEEEAEGTEDFLVEEEANVEDLSDQGLAEDISKDTLPSDETGGTFPPPRSKVVKGKGFLQGVSTKKRNMVTMASPRKKVVTKGAGLMGKVGSSHQGGKPPSNAAA</sequence>
<gene>
    <name evidence="4" type="primary">LOC109132977</name>
    <name evidence="3" type="synonym">LOC109127175</name>
</gene>
<dbReference type="RefSeq" id="XP_019101039.1">
    <property type="nucleotide sequence ID" value="XM_019245494.1"/>
</dbReference>
<protein>
    <submittedName>
        <fullName evidence="3">Uncharacterized protein LOC109127175</fullName>
    </submittedName>
    <submittedName>
        <fullName evidence="4">Uncharacterized protein LOC109132977</fullName>
    </submittedName>
</protein>
<reference evidence="3 4" key="3">
    <citation type="submission" date="2025-05" db="UniProtKB">
        <authorList>
            <consortium name="RefSeq"/>
        </authorList>
    </citation>
    <scope>IDENTIFICATION</scope>
    <source>
        <tissue evidence="3 4">Leaf</tissue>
    </source>
</reference>
<proteinExistence type="predicted"/>
<reference evidence="2" key="2">
    <citation type="journal article" date="2014" name="Nat. Commun.">
        <title>The emerging biofuel crop Camelina sativa retains a highly undifferentiated hexaploid genome structure.</title>
        <authorList>
            <person name="Kagale S."/>
            <person name="Koh C."/>
            <person name="Nixon J."/>
            <person name="Bollina V."/>
            <person name="Clarke W.E."/>
            <person name="Tuteja R."/>
            <person name="Spillane C."/>
            <person name="Robinson S.J."/>
            <person name="Links M.G."/>
            <person name="Clarke C."/>
            <person name="Higgins E.E."/>
            <person name="Huebert T."/>
            <person name="Sharpe A.G."/>
            <person name="Parkin I.A."/>
        </authorList>
    </citation>
    <scope>NUCLEOTIDE SEQUENCE [LARGE SCALE GENOMIC DNA]</scope>
    <source>
        <strain evidence="2">r\DH55</strain>
    </source>
</reference>
<evidence type="ECO:0000313" key="3">
    <source>
        <dbReference type="RefSeq" id="XP_019087124.1"/>
    </source>
</evidence>
<feature type="compositionally biased region" description="Acidic residues" evidence="1">
    <location>
        <begin position="105"/>
        <end position="131"/>
    </location>
</feature>
<reference evidence="2" key="1">
    <citation type="journal article" date="1997" name="Nucleic Acids Res.">
        <title>tRNAscan-SE: a program for improved detection of transfer RNA genes in genomic sequence.</title>
        <authorList>
            <person name="Lowe T.M."/>
            <person name="Eddy S.R."/>
        </authorList>
    </citation>
    <scope>NUCLEOTIDE SEQUENCE [LARGE SCALE GENOMIC DNA]</scope>
    <source>
        <strain evidence="2">r\DH55</strain>
    </source>
</reference>
<name>A0ABM1RPV1_CAMSA</name>
<accession>A0ABM1RPV1</accession>
<feature type="region of interest" description="Disordered" evidence="1">
    <location>
        <begin position="183"/>
        <end position="213"/>
    </location>
</feature>
<evidence type="ECO:0000256" key="1">
    <source>
        <dbReference type="SAM" id="MobiDB-lite"/>
    </source>
</evidence>
<organism evidence="2 4">
    <name type="scientific">Camelina sativa</name>
    <name type="common">False flax</name>
    <name type="synonym">Myagrum sativum</name>
    <dbReference type="NCBI Taxonomy" id="90675"/>
    <lineage>
        <taxon>Eukaryota</taxon>
        <taxon>Viridiplantae</taxon>
        <taxon>Streptophyta</taxon>
        <taxon>Embryophyta</taxon>
        <taxon>Tracheophyta</taxon>
        <taxon>Spermatophyta</taxon>
        <taxon>Magnoliopsida</taxon>
        <taxon>eudicotyledons</taxon>
        <taxon>Gunneridae</taxon>
        <taxon>Pentapetalae</taxon>
        <taxon>rosids</taxon>
        <taxon>malvids</taxon>
        <taxon>Brassicales</taxon>
        <taxon>Brassicaceae</taxon>
        <taxon>Camelineae</taxon>
        <taxon>Camelina</taxon>
    </lineage>
</organism>
<dbReference type="GeneID" id="109127175"/>